<gene>
    <name evidence="6" type="primary">106071910</name>
</gene>
<feature type="region of interest" description="Disordered" evidence="4">
    <location>
        <begin position="256"/>
        <end position="277"/>
    </location>
</feature>
<dbReference type="GO" id="GO:0010008">
    <property type="term" value="C:endosome membrane"/>
    <property type="evidence" value="ECO:0007669"/>
    <property type="project" value="TreeGrafter"/>
</dbReference>
<dbReference type="GO" id="GO:0005524">
    <property type="term" value="F:ATP binding"/>
    <property type="evidence" value="ECO:0007669"/>
    <property type="project" value="UniProtKB-UniRule"/>
</dbReference>
<dbReference type="InterPro" id="IPR002498">
    <property type="entry name" value="PInositol-4-P-4/5-kinase_core"/>
</dbReference>
<dbReference type="Gene3D" id="3.30.810.10">
    <property type="entry name" value="2-Layer Sandwich"/>
    <property type="match status" value="1"/>
</dbReference>
<dbReference type="PANTHER" id="PTHR45748:SF7">
    <property type="entry name" value="1-PHOSPHATIDYLINOSITOL 3-PHOSPHATE 5-KINASE-RELATED"/>
    <property type="match status" value="1"/>
</dbReference>
<feature type="domain" description="PIPK" evidence="5">
    <location>
        <begin position="224"/>
        <end position="553"/>
    </location>
</feature>
<keyword evidence="2 3" id="KW-0067">ATP-binding</keyword>
<dbReference type="InterPro" id="IPR027483">
    <property type="entry name" value="PInositol-4-P-4/5-kinase_C_sf"/>
</dbReference>
<evidence type="ECO:0000256" key="2">
    <source>
        <dbReference type="ARBA" id="ARBA00022840"/>
    </source>
</evidence>
<organism evidence="6 7">
    <name type="scientific">Biomphalaria glabrata</name>
    <name type="common">Bloodfluke planorb</name>
    <name type="synonym">Freshwater snail</name>
    <dbReference type="NCBI Taxonomy" id="6526"/>
    <lineage>
        <taxon>Eukaryota</taxon>
        <taxon>Metazoa</taxon>
        <taxon>Spiralia</taxon>
        <taxon>Lophotrochozoa</taxon>
        <taxon>Mollusca</taxon>
        <taxon>Gastropoda</taxon>
        <taxon>Heterobranchia</taxon>
        <taxon>Euthyneura</taxon>
        <taxon>Panpulmonata</taxon>
        <taxon>Hygrophila</taxon>
        <taxon>Lymnaeoidea</taxon>
        <taxon>Planorbidae</taxon>
        <taxon>Biomphalaria</taxon>
    </lineage>
</organism>
<evidence type="ECO:0000259" key="5">
    <source>
        <dbReference type="PROSITE" id="PS51455"/>
    </source>
</evidence>
<dbReference type="InterPro" id="IPR027484">
    <property type="entry name" value="PInositol-4-P-5-kinase_N"/>
</dbReference>
<keyword evidence="3" id="KW-0808">Transferase</keyword>
<dbReference type="EnsemblMetazoa" id="BGLB009582-RE">
    <property type="protein sequence ID" value="BGLB009582-PE"/>
    <property type="gene ID" value="BGLB009582"/>
</dbReference>
<dbReference type="GO" id="GO:0046854">
    <property type="term" value="P:phosphatidylinositol phosphate biosynthetic process"/>
    <property type="evidence" value="ECO:0007669"/>
    <property type="project" value="TreeGrafter"/>
</dbReference>
<accession>A0A2C9JXF3</accession>
<dbReference type="AlphaFoldDB" id="A0A2C9JXF3"/>
<dbReference type="STRING" id="6526.A0A2C9JXF3"/>
<dbReference type="PANTHER" id="PTHR45748">
    <property type="entry name" value="1-PHOSPHATIDYLINOSITOL 3-PHOSPHATE 5-KINASE-RELATED"/>
    <property type="match status" value="1"/>
</dbReference>
<evidence type="ECO:0000256" key="4">
    <source>
        <dbReference type="SAM" id="MobiDB-lite"/>
    </source>
</evidence>
<dbReference type="CDD" id="cd17300">
    <property type="entry name" value="PIPKc_PIKfyve"/>
    <property type="match status" value="1"/>
</dbReference>
<dbReference type="OrthoDB" id="158357at2759"/>
<sequence>MTIPTIQCIEVPCVPTSALGQPSTAAATSGQQPNTPSAPLVSPVTQHSTPLSSTLPTVGSQSLLAPTEEIEDSTDGWFQELKGVTRRLLSTSSFVPISLPFELSEHHTLPMCERVPIIIYDGEPSSIIAYALSSSEYRCCVRELHNATRRNSSDPNLLSSQPKGKQVETTLPLGSGGELTIEAVSRAGVYFFLDVPHYTSRKSGGGVLSFLRGSSREPSPHHTSAHHRVEAVRYIPGSDWGDSGGHLDDVDASILSDEATPSPEDKPKVGSTAPSPHIELQFSDSSAKFYCRVYFADQFRKLRKHLFQGNDNLFIRSLSRCKTWEAKGGKSGLSFCKTDDDRFILKQMSNMEVDSFEKFGPQYFQYITTCTTAQQPTALAKILGVFRIGFRNSQTNTALRQDVLVMENLFYNRKISQKFDLKGSMRNRLVNTATKRAEEELVLLDENLLKSSVESPLYLRPHSKYVLKSAITSDSTFLSSNLVMDYSLLVGVDETTQEMVVGIIDYIRTFTWDKKLEMVVKASGILGGQGKMPTVVSPQLYKSRFLEAMDRYFLHVPDHWTGLGQDAPTCPTTIEVSEAKQVKK</sequence>
<proteinExistence type="predicted"/>
<dbReference type="VEuPathDB" id="VectorBase:BGLAX_046224"/>
<dbReference type="FunFam" id="3.30.800.10:FF:000004">
    <property type="entry name" value="1-phosphatidylinositol 3-phosphate 5-kinase isoform X1"/>
    <property type="match status" value="1"/>
</dbReference>
<dbReference type="InterPro" id="IPR044769">
    <property type="entry name" value="PIKfyve_PIPKc"/>
</dbReference>
<dbReference type="SUPFAM" id="SSF56104">
    <property type="entry name" value="SAICAR synthase-like"/>
    <property type="match status" value="1"/>
</dbReference>
<protein>
    <recommendedName>
        <fullName evidence="5">PIPK domain-containing protein</fullName>
    </recommendedName>
</protein>
<dbReference type="PROSITE" id="PS51455">
    <property type="entry name" value="PIPK"/>
    <property type="match status" value="1"/>
</dbReference>
<evidence type="ECO:0000313" key="7">
    <source>
        <dbReference type="Proteomes" id="UP000076420"/>
    </source>
</evidence>
<keyword evidence="1 3" id="KW-0547">Nucleotide-binding</keyword>
<dbReference type="KEGG" id="bgt:106071910"/>
<evidence type="ECO:0000256" key="3">
    <source>
        <dbReference type="PROSITE-ProRule" id="PRU00781"/>
    </source>
</evidence>
<dbReference type="GO" id="GO:0000285">
    <property type="term" value="F:1-phosphatidylinositol-3-phosphate 5-kinase activity"/>
    <property type="evidence" value="ECO:0007669"/>
    <property type="project" value="InterPro"/>
</dbReference>
<dbReference type="Pfam" id="PF01504">
    <property type="entry name" value="PIP5K"/>
    <property type="match status" value="2"/>
</dbReference>
<name>A0A2C9JXF3_BIOGL</name>
<dbReference type="SMART" id="SM00330">
    <property type="entry name" value="PIPKc"/>
    <property type="match status" value="1"/>
</dbReference>
<dbReference type="Gene3D" id="3.30.800.10">
    <property type="entry name" value="Phosphatidylinositol Phosphate Kinase II Beta"/>
    <property type="match status" value="1"/>
</dbReference>
<dbReference type="FunFam" id="3.30.810.10:FF:000001">
    <property type="entry name" value="1-phosphatidylinositol 3-phosphate 5-kinase FAB1"/>
    <property type="match status" value="1"/>
</dbReference>
<dbReference type="Proteomes" id="UP000076420">
    <property type="component" value="Unassembled WGS sequence"/>
</dbReference>
<feature type="region of interest" description="Disordered" evidence="4">
    <location>
        <begin position="19"/>
        <end position="59"/>
    </location>
</feature>
<reference evidence="6" key="1">
    <citation type="submission" date="2020-05" db="UniProtKB">
        <authorList>
            <consortium name="EnsemblMetazoa"/>
        </authorList>
    </citation>
    <scope>IDENTIFICATION</scope>
    <source>
        <strain evidence="6">BB02</strain>
    </source>
</reference>
<dbReference type="VEuPathDB" id="VectorBase:BGLB009582"/>
<keyword evidence="3" id="KW-0418">Kinase</keyword>
<evidence type="ECO:0000256" key="1">
    <source>
        <dbReference type="ARBA" id="ARBA00022741"/>
    </source>
</evidence>
<evidence type="ECO:0000313" key="6">
    <source>
        <dbReference type="EnsemblMetazoa" id="BGLB009582-PE"/>
    </source>
</evidence>